<reference evidence="2 3" key="1">
    <citation type="submission" date="2024-09" db="EMBL/GenBank/DDBJ databases">
        <authorList>
            <person name="Sun Q."/>
            <person name="Mori K."/>
        </authorList>
    </citation>
    <scope>NUCLEOTIDE SEQUENCE [LARGE SCALE GENOMIC DNA]</scope>
    <source>
        <strain evidence="2 3">JCM 3028</strain>
    </source>
</reference>
<feature type="non-terminal residue" evidence="2">
    <location>
        <position position="1"/>
    </location>
</feature>
<protein>
    <submittedName>
        <fullName evidence="2">Uncharacterized protein</fullName>
    </submittedName>
</protein>
<dbReference type="EMBL" id="JBHMBS010000023">
    <property type="protein sequence ID" value="MFB9680531.1"/>
    <property type="molecule type" value="Genomic_DNA"/>
</dbReference>
<gene>
    <name evidence="2" type="ORF">ACFFRH_34075</name>
</gene>
<evidence type="ECO:0000256" key="1">
    <source>
        <dbReference type="SAM" id="MobiDB-lite"/>
    </source>
</evidence>
<organism evidence="2 3">
    <name type="scientific">Streptosporangium vulgare</name>
    <dbReference type="NCBI Taxonomy" id="46190"/>
    <lineage>
        <taxon>Bacteria</taxon>
        <taxon>Bacillati</taxon>
        <taxon>Actinomycetota</taxon>
        <taxon>Actinomycetes</taxon>
        <taxon>Streptosporangiales</taxon>
        <taxon>Streptosporangiaceae</taxon>
        <taxon>Streptosporangium</taxon>
    </lineage>
</organism>
<feature type="region of interest" description="Disordered" evidence="1">
    <location>
        <begin position="1"/>
        <end position="85"/>
    </location>
</feature>
<feature type="compositionally biased region" description="Gly residues" evidence="1">
    <location>
        <begin position="60"/>
        <end position="78"/>
    </location>
</feature>
<sequence>AALKNVEPTSFTPINTERFGGCGQSCRPAPPPSDDEGDEGGIEINGPDDSGGFDRPGWDNGPGGRGGNGGGNGRGGQNPFGEGDG</sequence>
<accession>A0ABV5TNT4</accession>
<keyword evidence="3" id="KW-1185">Reference proteome</keyword>
<evidence type="ECO:0000313" key="2">
    <source>
        <dbReference type="EMBL" id="MFB9680531.1"/>
    </source>
</evidence>
<comment type="caution">
    <text evidence="2">The sequence shown here is derived from an EMBL/GenBank/DDBJ whole genome shotgun (WGS) entry which is preliminary data.</text>
</comment>
<evidence type="ECO:0000313" key="3">
    <source>
        <dbReference type="Proteomes" id="UP001589610"/>
    </source>
</evidence>
<proteinExistence type="predicted"/>
<name>A0ABV5TNT4_9ACTN</name>
<dbReference type="Proteomes" id="UP001589610">
    <property type="component" value="Unassembled WGS sequence"/>
</dbReference>